<dbReference type="GO" id="GO:0005737">
    <property type="term" value="C:cytoplasm"/>
    <property type="evidence" value="ECO:0007669"/>
    <property type="project" value="TreeGrafter"/>
</dbReference>
<evidence type="ECO:0000313" key="3">
    <source>
        <dbReference type="Proteomes" id="UP001187471"/>
    </source>
</evidence>
<reference evidence="2" key="1">
    <citation type="submission" date="2022-12" db="EMBL/GenBank/DDBJ databases">
        <title>Draft genome assemblies for two species of Escallonia (Escalloniales).</title>
        <authorList>
            <person name="Chanderbali A."/>
            <person name="Dervinis C."/>
            <person name="Anghel I."/>
            <person name="Soltis D."/>
            <person name="Soltis P."/>
            <person name="Zapata F."/>
        </authorList>
    </citation>
    <scope>NUCLEOTIDE SEQUENCE</scope>
    <source>
        <strain evidence="2">UCBG92.1500</strain>
        <tissue evidence="2">Leaf</tissue>
    </source>
</reference>
<dbReference type="PANTHER" id="PTHR12436:SF3">
    <property type="entry name" value="GERMINAL-CENTER ASSOCIATED NUCLEAR PROTEIN"/>
    <property type="match status" value="1"/>
</dbReference>
<dbReference type="AlphaFoldDB" id="A0AA88R6A4"/>
<organism evidence="2 3">
    <name type="scientific">Escallonia rubra</name>
    <dbReference type="NCBI Taxonomy" id="112253"/>
    <lineage>
        <taxon>Eukaryota</taxon>
        <taxon>Viridiplantae</taxon>
        <taxon>Streptophyta</taxon>
        <taxon>Embryophyta</taxon>
        <taxon>Tracheophyta</taxon>
        <taxon>Spermatophyta</taxon>
        <taxon>Magnoliopsida</taxon>
        <taxon>eudicotyledons</taxon>
        <taxon>Gunneridae</taxon>
        <taxon>Pentapetalae</taxon>
        <taxon>asterids</taxon>
        <taxon>campanulids</taxon>
        <taxon>Escalloniales</taxon>
        <taxon>Escalloniaceae</taxon>
        <taxon>Escallonia</taxon>
    </lineage>
</organism>
<evidence type="ECO:0000313" key="2">
    <source>
        <dbReference type="EMBL" id="KAK2983494.1"/>
    </source>
</evidence>
<keyword evidence="3" id="KW-1185">Reference proteome</keyword>
<dbReference type="InterPro" id="IPR045107">
    <property type="entry name" value="SAC3/GANP/THP3"/>
</dbReference>
<dbReference type="Gene3D" id="1.25.40.990">
    <property type="match status" value="2"/>
</dbReference>
<name>A0AA88R6A4_9ASTE</name>
<proteinExistence type="predicted"/>
<feature type="domain" description="SAC3/GANP/THP3 conserved" evidence="1">
    <location>
        <begin position="292"/>
        <end position="473"/>
    </location>
</feature>
<dbReference type="Proteomes" id="UP001187471">
    <property type="component" value="Unassembled WGS sequence"/>
</dbReference>
<dbReference type="GO" id="GO:0070390">
    <property type="term" value="C:transcription export complex 2"/>
    <property type="evidence" value="ECO:0007669"/>
    <property type="project" value="TreeGrafter"/>
</dbReference>
<sequence length="509" mass="57353">MASILVESGAYLCSVLIGVHGPVVDRCPEEGRCPTAMGVWILDLGQQGPKIRGIVDGQQVNTAVLTRTAEMELSIAFGVFSELGPSVCCGRFCNVPKPDSSSFLKDASLFLLFCEQGDPSWLCSAAALLTLQRKILTSTVEKILHHCDFKKDSKTISSKQVQASDVRPLAVLEDTLKYLFNLLDSTEHPFEVVHEFIFDRTRSIRQDLSMQNIIGDKAVHLYERMILFQSVALCSLGGTAMMVMAAATGFLVVVTYLTDEGQRIIIGTNISSLLTLQRSDSLKLRKLDLFKVIFHVVSDHKLRICTGSPNISPMHQLNMEQLTKALTSLYFLYEANPNSHSFYKNEAEFRSFYVLLHLGSQSQPMGESLSLWLRDVPHSIVKSKEMCFARRVLRYFRVGNYKRFLCTIEAEASCLQYCILQPYISEVRAFAVSCVNYGGYKIHPYPLPDLSKLLLMKEVDVESFCSDCGLETTTDEVGKKFLPMKQTSFCHPKRVFQNYFLLDSRRLER</sequence>
<dbReference type="GO" id="GO:0006406">
    <property type="term" value="P:mRNA export from nucleus"/>
    <property type="evidence" value="ECO:0007669"/>
    <property type="project" value="TreeGrafter"/>
</dbReference>
<gene>
    <name evidence="2" type="ORF">RJ640_006507</name>
</gene>
<dbReference type="EMBL" id="JAVXUO010001312">
    <property type="protein sequence ID" value="KAK2983494.1"/>
    <property type="molecule type" value="Genomic_DNA"/>
</dbReference>
<feature type="domain" description="SAC3/GANP/THP3 conserved" evidence="1">
    <location>
        <begin position="157"/>
        <end position="238"/>
    </location>
</feature>
<dbReference type="Pfam" id="PF03399">
    <property type="entry name" value="SAC3_GANP"/>
    <property type="match status" value="2"/>
</dbReference>
<comment type="caution">
    <text evidence="2">The sequence shown here is derived from an EMBL/GenBank/DDBJ whole genome shotgun (WGS) entry which is preliminary data.</text>
</comment>
<protein>
    <recommendedName>
        <fullName evidence="1">SAC3/GANP/THP3 conserved domain-containing protein</fullName>
    </recommendedName>
</protein>
<dbReference type="PANTHER" id="PTHR12436">
    <property type="entry name" value="80 KDA MCM3-ASSOCIATED PROTEIN"/>
    <property type="match status" value="1"/>
</dbReference>
<accession>A0AA88R6A4</accession>
<dbReference type="InterPro" id="IPR005062">
    <property type="entry name" value="SAC3/GANP/THP3_conserved"/>
</dbReference>
<evidence type="ECO:0000259" key="1">
    <source>
        <dbReference type="Pfam" id="PF03399"/>
    </source>
</evidence>